<dbReference type="AlphaFoldDB" id="A0A9N9RN32"/>
<dbReference type="EMBL" id="OU895877">
    <property type="protein sequence ID" value="CAG9800004.1"/>
    <property type="molecule type" value="Genomic_DNA"/>
</dbReference>
<feature type="domain" description="Sm" evidence="2">
    <location>
        <begin position="136"/>
        <end position="246"/>
    </location>
</feature>
<dbReference type="Gene3D" id="2.30.30.100">
    <property type="match status" value="1"/>
</dbReference>
<accession>A0A9N9RN32</accession>
<keyword evidence="4" id="KW-1185">Reference proteome</keyword>
<evidence type="ECO:0000259" key="2">
    <source>
        <dbReference type="SMART" id="SM00651"/>
    </source>
</evidence>
<organism evidence="3 4">
    <name type="scientific">Chironomus riparius</name>
    <dbReference type="NCBI Taxonomy" id="315576"/>
    <lineage>
        <taxon>Eukaryota</taxon>
        <taxon>Metazoa</taxon>
        <taxon>Ecdysozoa</taxon>
        <taxon>Arthropoda</taxon>
        <taxon>Hexapoda</taxon>
        <taxon>Insecta</taxon>
        <taxon>Pterygota</taxon>
        <taxon>Neoptera</taxon>
        <taxon>Endopterygota</taxon>
        <taxon>Diptera</taxon>
        <taxon>Nematocera</taxon>
        <taxon>Chironomoidea</taxon>
        <taxon>Chironomidae</taxon>
        <taxon>Chironominae</taxon>
        <taxon>Chironomus</taxon>
    </lineage>
</organism>
<name>A0A9N9RN32_9DIPT</name>
<feature type="region of interest" description="Disordered" evidence="1">
    <location>
        <begin position="1"/>
        <end position="25"/>
    </location>
</feature>
<dbReference type="SUPFAM" id="SSF50182">
    <property type="entry name" value="Sm-like ribonucleoproteins"/>
    <property type="match status" value="1"/>
</dbReference>
<dbReference type="GO" id="GO:0005683">
    <property type="term" value="C:U7 snRNP"/>
    <property type="evidence" value="ECO:0007669"/>
    <property type="project" value="TreeGrafter"/>
</dbReference>
<evidence type="ECO:0000313" key="4">
    <source>
        <dbReference type="Proteomes" id="UP001153620"/>
    </source>
</evidence>
<dbReference type="CDD" id="cd01739">
    <property type="entry name" value="LSm11_M"/>
    <property type="match status" value="1"/>
</dbReference>
<reference evidence="3" key="2">
    <citation type="submission" date="2022-10" db="EMBL/GenBank/DDBJ databases">
        <authorList>
            <consortium name="ENA_rothamsted_submissions"/>
            <consortium name="culmorum"/>
            <person name="King R."/>
        </authorList>
    </citation>
    <scope>NUCLEOTIDE SEQUENCE</scope>
</reference>
<dbReference type="PANTHER" id="PTHR21415">
    <property type="entry name" value="U7 SNRNA-ASSOCIATED SM-LIKE PROTEIN LSM11"/>
    <property type="match status" value="1"/>
</dbReference>
<dbReference type="OrthoDB" id="10002367at2759"/>
<evidence type="ECO:0000313" key="3">
    <source>
        <dbReference type="EMBL" id="CAG9800004.1"/>
    </source>
</evidence>
<evidence type="ECO:0000256" key="1">
    <source>
        <dbReference type="SAM" id="MobiDB-lite"/>
    </source>
</evidence>
<dbReference type="GO" id="GO:0006398">
    <property type="term" value="P:mRNA 3'-end processing by stem-loop binding and cleavage"/>
    <property type="evidence" value="ECO:0007669"/>
    <property type="project" value="TreeGrafter"/>
</dbReference>
<dbReference type="InterPro" id="IPR034109">
    <property type="entry name" value="Lsm11_M"/>
</dbReference>
<dbReference type="Pfam" id="PF01423">
    <property type="entry name" value="LSM"/>
    <property type="match status" value="1"/>
</dbReference>
<dbReference type="InterPro" id="IPR010920">
    <property type="entry name" value="LSM_dom_sf"/>
</dbReference>
<sequence>MNSEPKQSENSEKCQEKDDELDITSEHFNPLKALYSNEMKLPVKNVKRLDNLAVFLSRLKNAENKIDSELTKQPTTSKKAVPKTETDEDEKYHITKAGRKFLKEQAPVHRGKKAKFKRDLIVRMENSKGPLALLHKFVSNKRKVKVYVRKEHGIRGYIIGQLAFFDKHYNLALIDCTETWKRRKFKFSDSNISFPNPPQDCSKFLALMGIEVPQIKVKSLNRKYVECTRKLNQIMIRGEDVILISEFTEDQKVS</sequence>
<dbReference type="PANTHER" id="PTHR21415:SF1">
    <property type="entry name" value="U7 SNRNA-ASSOCIATED SM-LIKE PROTEIN LSM11"/>
    <property type="match status" value="1"/>
</dbReference>
<feature type="compositionally biased region" description="Basic and acidic residues" evidence="1">
    <location>
        <begin position="1"/>
        <end position="16"/>
    </location>
</feature>
<dbReference type="SMART" id="SM00651">
    <property type="entry name" value="Sm"/>
    <property type="match status" value="1"/>
</dbReference>
<dbReference type="InterPro" id="IPR039267">
    <property type="entry name" value="Lsm11"/>
</dbReference>
<dbReference type="GO" id="GO:0071209">
    <property type="term" value="F:U7 snRNA binding"/>
    <property type="evidence" value="ECO:0007669"/>
    <property type="project" value="InterPro"/>
</dbReference>
<proteinExistence type="predicted"/>
<dbReference type="InterPro" id="IPR001163">
    <property type="entry name" value="Sm_dom_euk/arc"/>
</dbReference>
<feature type="region of interest" description="Disordered" evidence="1">
    <location>
        <begin position="67"/>
        <end position="89"/>
    </location>
</feature>
<protein>
    <recommendedName>
        <fullName evidence="2">Sm domain-containing protein</fullName>
    </recommendedName>
</protein>
<gene>
    <name evidence="3" type="ORF">CHIRRI_LOCUS2958</name>
</gene>
<reference evidence="3" key="1">
    <citation type="submission" date="2022-01" db="EMBL/GenBank/DDBJ databases">
        <authorList>
            <person name="King R."/>
        </authorList>
    </citation>
    <scope>NUCLEOTIDE SEQUENCE</scope>
</reference>
<dbReference type="Proteomes" id="UP001153620">
    <property type="component" value="Chromosome 1"/>
</dbReference>